<evidence type="ECO:0000313" key="11">
    <source>
        <dbReference type="Proteomes" id="UP000887116"/>
    </source>
</evidence>
<gene>
    <name evidence="10" type="primary">AVEN_267172_1</name>
    <name evidence="10" type="ORF">TNCT_399651</name>
</gene>
<reference evidence="10" key="1">
    <citation type="submission" date="2020-07" db="EMBL/GenBank/DDBJ databases">
        <title>Multicomponent nature underlies the extraordinary mechanical properties of spider dragline silk.</title>
        <authorList>
            <person name="Kono N."/>
            <person name="Nakamura H."/>
            <person name="Mori M."/>
            <person name="Yoshida Y."/>
            <person name="Ohtoshi R."/>
            <person name="Malay A.D."/>
            <person name="Moran D.A.P."/>
            <person name="Tomita M."/>
            <person name="Numata K."/>
            <person name="Arakawa K."/>
        </authorList>
    </citation>
    <scope>NUCLEOTIDE SEQUENCE</scope>
</reference>
<dbReference type="EC" id="2.7.7.7" evidence="2"/>
<comment type="catalytic activity">
    <reaction evidence="8">
        <text>DNA(n) + a 2'-deoxyribonucleoside 5'-triphosphate = DNA(n+1) + diphosphate</text>
        <dbReference type="Rhea" id="RHEA:22508"/>
        <dbReference type="Rhea" id="RHEA-COMP:17339"/>
        <dbReference type="Rhea" id="RHEA-COMP:17340"/>
        <dbReference type="ChEBI" id="CHEBI:33019"/>
        <dbReference type="ChEBI" id="CHEBI:61560"/>
        <dbReference type="ChEBI" id="CHEBI:173112"/>
        <dbReference type="EC" id="2.7.7.7"/>
    </reaction>
</comment>
<evidence type="ECO:0000256" key="1">
    <source>
        <dbReference type="ARBA" id="ARBA00005755"/>
    </source>
</evidence>
<name>A0A8X6G996_TRICU</name>
<evidence type="ECO:0000313" key="10">
    <source>
        <dbReference type="EMBL" id="GFQ77323.1"/>
    </source>
</evidence>
<evidence type="ECO:0000256" key="4">
    <source>
        <dbReference type="ARBA" id="ARBA00022695"/>
    </source>
</evidence>
<feature type="domain" description="DNA-directed DNA polymerase family B mitochondria/virus" evidence="9">
    <location>
        <begin position="2"/>
        <end position="92"/>
    </location>
</feature>
<evidence type="ECO:0000256" key="3">
    <source>
        <dbReference type="ARBA" id="ARBA00022679"/>
    </source>
</evidence>
<proteinExistence type="inferred from homology"/>
<evidence type="ECO:0000256" key="5">
    <source>
        <dbReference type="ARBA" id="ARBA00022705"/>
    </source>
</evidence>
<keyword evidence="11" id="KW-1185">Reference proteome</keyword>
<dbReference type="GO" id="GO:0006260">
    <property type="term" value="P:DNA replication"/>
    <property type="evidence" value="ECO:0007669"/>
    <property type="project" value="UniProtKB-KW"/>
</dbReference>
<dbReference type="GO" id="GO:0000166">
    <property type="term" value="F:nucleotide binding"/>
    <property type="evidence" value="ECO:0007669"/>
    <property type="project" value="InterPro"/>
</dbReference>
<dbReference type="EMBL" id="BMAO01011868">
    <property type="protein sequence ID" value="GFQ77323.1"/>
    <property type="molecule type" value="Genomic_DNA"/>
</dbReference>
<keyword evidence="4" id="KW-0548">Nucleotidyltransferase</keyword>
<dbReference type="GO" id="GO:0003677">
    <property type="term" value="F:DNA binding"/>
    <property type="evidence" value="ECO:0007669"/>
    <property type="project" value="UniProtKB-KW"/>
</dbReference>
<dbReference type="AlphaFoldDB" id="A0A8X6G996"/>
<keyword evidence="5" id="KW-0235">DNA replication</keyword>
<dbReference type="InterPro" id="IPR004868">
    <property type="entry name" value="DNA-dir_DNA_pol_B_mt/vir"/>
</dbReference>
<evidence type="ECO:0000256" key="8">
    <source>
        <dbReference type="ARBA" id="ARBA00049244"/>
    </source>
</evidence>
<accession>A0A8X6G996</accession>
<dbReference type="GO" id="GO:0003887">
    <property type="term" value="F:DNA-directed DNA polymerase activity"/>
    <property type="evidence" value="ECO:0007669"/>
    <property type="project" value="UniProtKB-KW"/>
</dbReference>
<evidence type="ECO:0000256" key="2">
    <source>
        <dbReference type="ARBA" id="ARBA00012417"/>
    </source>
</evidence>
<evidence type="ECO:0000259" key="9">
    <source>
        <dbReference type="Pfam" id="PF03175"/>
    </source>
</evidence>
<protein>
    <recommendedName>
        <fullName evidence="2">DNA-directed DNA polymerase</fullName>
        <ecNumber evidence="2">2.7.7.7</ecNumber>
    </recommendedName>
</protein>
<keyword evidence="6" id="KW-0239">DNA-directed DNA polymerase</keyword>
<evidence type="ECO:0000256" key="6">
    <source>
        <dbReference type="ARBA" id="ARBA00022932"/>
    </source>
</evidence>
<comment type="similarity">
    <text evidence="1">Belongs to the DNA polymerase type-B family.</text>
</comment>
<dbReference type="Pfam" id="PF03175">
    <property type="entry name" value="DNA_pol_B_2"/>
    <property type="match status" value="1"/>
</dbReference>
<organism evidence="10 11">
    <name type="scientific">Trichonephila clavata</name>
    <name type="common">Joro spider</name>
    <name type="synonym">Nephila clavata</name>
    <dbReference type="NCBI Taxonomy" id="2740835"/>
    <lineage>
        <taxon>Eukaryota</taxon>
        <taxon>Metazoa</taxon>
        <taxon>Ecdysozoa</taxon>
        <taxon>Arthropoda</taxon>
        <taxon>Chelicerata</taxon>
        <taxon>Arachnida</taxon>
        <taxon>Araneae</taxon>
        <taxon>Araneomorphae</taxon>
        <taxon>Entelegynae</taxon>
        <taxon>Araneoidea</taxon>
        <taxon>Nephilidae</taxon>
        <taxon>Trichonephila</taxon>
    </lineage>
</organism>
<comment type="caution">
    <text evidence="10">The sequence shown here is derived from an EMBL/GenBank/DDBJ whole genome shotgun (WGS) entry which is preliminary data.</text>
</comment>
<keyword evidence="3" id="KW-0808">Transferase</keyword>
<evidence type="ECO:0000256" key="7">
    <source>
        <dbReference type="ARBA" id="ARBA00023125"/>
    </source>
</evidence>
<keyword evidence="7" id="KW-0238">DNA-binding</keyword>
<sequence>MKYCDSDVDILRRGCLEMRKLFLKTADIDPFRYVTLAGVCMAIYRSKFLIEGTIAIDEDIKQDVYSKKSIAWLDYLSNKYNINIQHALNGGEKN</sequence>
<dbReference type="OrthoDB" id="6436648at2759"/>
<dbReference type="Proteomes" id="UP000887116">
    <property type="component" value="Unassembled WGS sequence"/>
</dbReference>